<dbReference type="Pfam" id="PF02518">
    <property type="entry name" value="HATPase_c"/>
    <property type="match status" value="1"/>
</dbReference>
<keyword evidence="1" id="KW-0597">Phosphoprotein</keyword>
<reference evidence="8" key="1">
    <citation type="submission" date="2016-10" db="EMBL/GenBank/DDBJ databases">
        <authorList>
            <person name="Varghese N."/>
            <person name="Submissions S."/>
        </authorList>
    </citation>
    <scope>NUCLEOTIDE SEQUENCE [LARGE SCALE GENOMIC DNA]</scope>
    <source>
        <strain evidence="8">DSM 17038</strain>
    </source>
</reference>
<accession>A0A1I2PIT9</accession>
<evidence type="ECO:0000259" key="6">
    <source>
        <dbReference type="PROSITE" id="PS50109"/>
    </source>
</evidence>
<evidence type="ECO:0000313" key="7">
    <source>
        <dbReference type="EMBL" id="SFG15343.1"/>
    </source>
</evidence>
<keyword evidence="2" id="KW-0808">Transferase</keyword>
<evidence type="ECO:0000256" key="1">
    <source>
        <dbReference type="ARBA" id="ARBA00022553"/>
    </source>
</evidence>
<keyword evidence="3 7" id="KW-0418">Kinase</keyword>
<evidence type="ECO:0000256" key="5">
    <source>
        <dbReference type="SAM" id="Phobius"/>
    </source>
</evidence>
<dbReference type="PANTHER" id="PTHR40448">
    <property type="entry name" value="TWO-COMPONENT SENSOR HISTIDINE KINASE"/>
    <property type="match status" value="1"/>
</dbReference>
<proteinExistence type="predicted"/>
<keyword evidence="4" id="KW-0902">Two-component regulatory system</keyword>
<dbReference type="SUPFAM" id="SSF55874">
    <property type="entry name" value="ATPase domain of HSP90 chaperone/DNA topoisomerase II/histidine kinase"/>
    <property type="match status" value="1"/>
</dbReference>
<dbReference type="InterPro" id="IPR039506">
    <property type="entry name" value="SPOB_a"/>
</dbReference>
<dbReference type="SUPFAM" id="SSF55890">
    <property type="entry name" value="Sporulation response regulatory protein Spo0B"/>
    <property type="match status" value="1"/>
</dbReference>
<name>A0A1I2PIT9_9FIRM</name>
<keyword evidence="5" id="KW-0812">Transmembrane</keyword>
<dbReference type="Proteomes" id="UP000199337">
    <property type="component" value="Unassembled WGS sequence"/>
</dbReference>
<feature type="domain" description="Histidine kinase" evidence="6">
    <location>
        <begin position="150"/>
        <end position="341"/>
    </location>
</feature>
<dbReference type="RefSeq" id="WP_092469079.1">
    <property type="nucleotide sequence ID" value="NZ_FOOX01000002.1"/>
</dbReference>
<evidence type="ECO:0000256" key="4">
    <source>
        <dbReference type="ARBA" id="ARBA00023012"/>
    </source>
</evidence>
<dbReference type="AlphaFoldDB" id="A0A1I2PIT9"/>
<evidence type="ECO:0000313" key="8">
    <source>
        <dbReference type="Proteomes" id="UP000199337"/>
    </source>
</evidence>
<evidence type="ECO:0000256" key="2">
    <source>
        <dbReference type="ARBA" id="ARBA00022679"/>
    </source>
</evidence>
<protein>
    <submittedName>
        <fullName evidence="7">Sensor_kinase_SpoOB-type, alpha-helical domain</fullName>
    </submittedName>
</protein>
<evidence type="ECO:0000256" key="3">
    <source>
        <dbReference type="ARBA" id="ARBA00022777"/>
    </source>
</evidence>
<dbReference type="Gene3D" id="3.30.565.10">
    <property type="entry name" value="Histidine kinase-like ATPase, C-terminal domain"/>
    <property type="match status" value="1"/>
</dbReference>
<keyword evidence="5" id="KW-1133">Transmembrane helix</keyword>
<feature type="transmembrane region" description="Helical" evidence="5">
    <location>
        <begin position="64"/>
        <end position="87"/>
    </location>
</feature>
<organism evidence="7 8">
    <name type="scientific">Desulfotruncus arcticus DSM 17038</name>
    <dbReference type="NCBI Taxonomy" id="1121424"/>
    <lineage>
        <taxon>Bacteria</taxon>
        <taxon>Bacillati</taxon>
        <taxon>Bacillota</taxon>
        <taxon>Clostridia</taxon>
        <taxon>Eubacteriales</taxon>
        <taxon>Desulfallaceae</taxon>
        <taxon>Desulfotruncus</taxon>
    </lineage>
</organism>
<dbReference type="InterPro" id="IPR003594">
    <property type="entry name" value="HATPase_dom"/>
</dbReference>
<dbReference type="Pfam" id="PF14689">
    <property type="entry name" value="SPOB_a"/>
    <property type="match status" value="1"/>
</dbReference>
<dbReference type="PANTHER" id="PTHR40448:SF1">
    <property type="entry name" value="TWO-COMPONENT SENSOR HISTIDINE KINASE"/>
    <property type="match status" value="1"/>
</dbReference>
<dbReference type="Gene3D" id="1.10.287.130">
    <property type="match status" value="1"/>
</dbReference>
<keyword evidence="5" id="KW-0472">Membrane</keyword>
<dbReference type="GO" id="GO:0000155">
    <property type="term" value="F:phosphorelay sensor kinase activity"/>
    <property type="evidence" value="ECO:0007669"/>
    <property type="project" value="InterPro"/>
</dbReference>
<feature type="transmembrane region" description="Helical" evidence="5">
    <location>
        <begin position="99"/>
        <end position="122"/>
    </location>
</feature>
<dbReference type="GO" id="GO:0042802">
    <property type="term" value="F:identical protein binding"/>
    <property type="evidence" value="ECO:0007669"/>
    <property type="project" value="TreeGrafter"/>
</dbReference>
<dbReference type="STRING" id="341036.SAMN05660649_00896"/>
<dbReference type="SMART" id="SM00387">
    <property type="entry name" value="HATPase_c"/>
    <property type="match status" value="1"/>
</dbReference>
<dbReference type="EMBL" id="FOOX01000002">
    <property type="protein sequence ID" value="SFG15343.1"/>
    <property type="molecule type" value="Genomic_DNA"/>
</dbReference>
<gene>
    <name evidence="7" type="ORF">SAMN05660649_00896</name>
</gene>
<dbReference type="InterPro" id="IPR016120">
    <property type="entry name" value="Sig_transdc_His_kin_SpoOB"/>
</dbReference>
<dbReference type="PROSITE" id="PS50109">
    <property type="entry name" value="HIS_KIN"/>
    <property type="match status" value="1"/>
</dbReference>
<feature type="transmembrane region" description="Helical" evidence="5">
    <location>
        <begin position="15"/>
        <end position="36"/>
    </location>
</feature>
<dbReference type="InterPro" id="IPR005467">
    <property type="entry name" value="His_kinase_dom"/>
</dbReference>
<dbReference type="OrthoDB" id="9813149at2"/>
<keyword evidence="8" id="KW-1185">Reference proteome</keyword>
<dbReference type="InterPro" id="IPR036890">
    <property type="entry name" value="HATPase_C_sf"/>
</dbReference>
<sequence length="343" mass="38708">MDLVPKLEDIIPDPLLRIVFTLPHLVLLAAVTCVAARREWRLPLLENMIMLGKDSNKRLIGRSYLFIICLVQALMLVLLNISFYIYAADVYPSFTLATMVTTSSIVIITSALATVFVAGYSLKLAEREARLETKLLHNIEMHNLNLKMQVQRHDFYNHLTAVYGYLNAKQYKQAEGYIETLNNSVCQIADLISMNPPELGALLSVKREEAKLRGIDFNWQVNIKNGVLPLPPEDLTRLTGNLLDNALEAAISSHSPRVDLVINSNKMGMQLRVSNTGASIPKGLRNQMFTAGYTTKDTNCHSGLGLFIIKQIVDHYNGQMYLMEPENYPGVQFLIYIPWKLRI</sequence>